<feature type="region of interest" description="Disordered" evidence="6">
    <location>
        <begin position="338"/>
        <end position="357"/>
    </location>
</feature>
<reference evidence="10" key="1">
    <citation type="submission" date="2021-06" db="EMBL/GenBank/DDBJ databases">
        <authorList>
            <person name="Kallberg Y."/>
            <person name="Tangrot J."/>
            <person name="Rosling A."/>
        </authorList>
    </citation>
    <scope>NUCLEOTIDE SEQUENCE</scope>
    <source>
        <strain evidence="10">UK204</strain>
    </source>
</reference>
<dbReference type="GO" id="GO:0000111">
    <property type="term" value="C:nucleotide-excision repair factor 2 complex"/>
    <property type="evidence" value="ECO:0007669"/>
    <property type="project" value="TreeGrafter"/>
</dbReference>
<evidence type="ECO:0000259" key="8">
    <source>
        <dbReference type="SMART" id="SM01031"/>
    </source>
</evidence>
<accession>A0A9N9CRY4</accession>
<keyword evidence="5" id="KW-0539">Nucleus</keyword>
<dbReference type="InterPro" id="IPR018328">
    <property type="entry name" value="Rad4_beta-hairpin_dom3"/>
</dbReference>
<feature type="compositionally biased region" description="Basic residues" evidence="6">
    <location>
        <begin position="387"/>
        <end position="400"/>
    </location>
</feature>
<feature type="compositionally biased region" description="Polar residues" evidence="6">
    <location>
        <begin position="13"/>
        <end position="27"/>
    </location>
</feature>
<feature type="domain" description="Rad4 beta-hairpin" evidence="8">
    <location>
        <begin position="571"/>
        <end position="634"/>
    </location>
</feature>
<protein>
    <submittedName>
        <fullName evidence="10">16798_t:CDS:1</fullName>
    </submittedName>
</protein>
<evidence type="ECO:0000259" key="9">
    <source>
        <dbReference type="SMART" id="SM01032"/>
    </source>
</evidence>
<feature type="compositionally biased region" description="Polar residues" evidence="6">
    <location>
        <begin position="140"/>
        <end position="152"/>
    </location>
</feature>
<dbReference type="PANTHER" id="PTHR12135:SF0">
    <property type="entry name" value="DNA REPAIR PROTEIN COMPLEMENTING XP-C CELLS"/>
    <property type="match status" value="1"/>
</dbReference>
<keyword evidence="4" id="KW-0234">DNA repair</keyword>
<evidence type="ECO:0000313" key="10">
    <source>
        <dbReference type="EMBL" id="CAG8612136.1"/>
    </source>
</evidence>
<proteinExistence type="inferred from homology"/>
<dbReference type="OrthoDB" id="300780at2759"/>
<dbReference type="SMART" id="SM01031">
    <property type="entry name" value="BHD_2"/>
    <property type="match status" value="1"/>
</dbReference>
<dbReference type="SMART" id="SM01032">
    <property type="entry name" value="BHD_3"/>
    <property type="match status" value="1"/>
</dbReference>
<dbReference type="Pfam" id="PF10405">
    <property type="entry name" value="BHD_3"/>
    <property type="match status" value="1"/>
</dbReference>
<dbReference type="FunFam" id="3.30.70.2460:FF:000001">
    <property type="entry name" value="DNA repair protein Rad4 family"/>
    <property type="match status" value="1"/>
</dbReference>
<dbReference type="GO" id="GO:0071942">
    <property type="term" value="C:XPC complex"/>
    <property type="evidence" value="ECO:0007669"/>
    <property type="project" value="TreeGrafter"/>
</dbReference>
<dbReference type="Pfam" id="PF03835">
    <property type="entry name" value="Rad4"/>
    <property type="match status" value="1"/>
</dbReference>
<organism evidence="10 11">
    <name type="scientific">Funneliformis caledonium</name>
    <dbReference type="NCBI Taxonomy" id="1117310"/>
    <lineage>
        <taxon>Eukaryota</taxon>
        <taxon>Fungi</taxon>
        <taxon>Fungi incertae sedis</taxon>
        <taxon>Mucoromycota</taxon>
        <taxon>Glomeromycotina</taxon>
        <taxon>Glomeromycetes</taxon>
        <taxon>Glomerales</taxon>
        <taxon>Glomeraceae</taxon>
        <taxon>Funneliformis</taxon>
    </lineage>
</organism>
<evidence type="ECO:0000313" key="11">
    <source>
        <dbReference type="Proteomes" id="UP000789570"/>
    </source>
</evidence>
<evidence type="ECO:0000259" key="7">
    <source>
        <dbReference type="SMART" id="SM01030"/>
    </source>
</evidence>
<comment type="similarity">
    <text evidence="2">Belongs to the XPC family.</text>
</comment>
<dbReference type="GO" id="GO:0006298">
    <property type="term" value="P:mismatch repair"/>
    <property type="evidence" value="ECO:0007669"/>
    <property type="project" value="TreeGrafter"/>
</dbReference>
<feature type="domain" description="Rad4 beta-hairpin" evidence="7">
    <location>
        <begin position="518"/>
        <end position="569"/>
    </location>
</feature>
<feature type="compositionally biased region" description="Low complexity" evidence="6">
    <location>
        <begin position="347"/>
        <end position="357"/>
    </location>
</feature>
<dbReference type="GO" id="GO:0006289">
    <property type="term" value="P:nucleotide-excision repair"/>
    <property type="evidence" value="ECO:0007669"/>
    <property type="project" value="InterPro"/>
</dbReference>
<dbReference type="Pfam" id="PF10403">
    <property type="entry name" value="BHD_1"/>
    <property type="match status" value="1"/>
</dbReference>
<dbReference type="Pfam" id="PF10404">
    <property type="entry name" value="BHD_2"/>
    <property type="match status" value="1"/>
</dbReference>
<comment type="caution">
    <text evidence="10">The sequence shown here is derived from an EMBL/GenBank/DDBJ whole genome shotgun (WGS) entry which is preliminary data.</text>
</comment>
<evidence type="ECO:0000256" key="1">
    <source>
        <dbReference type="ARBA" id="ARBA00004123"/>
    </source>
</evidence>
<dbReference type="GO" id="GO:0005737">
    <property type="term" value="C:cytoplasm"/>
    <property type="evidence" value="ECO:0007669"/>
    <property type="project" value="TreeGrafter"/>
</dbReference>
<keyword evidence="3" id="KW-0227">DNA damage</keyword>
<dbReference type="AlphaFoldDB" id="A0A9N9CRY4"/>
<evidence type="ECO:0000256" key="2">
    <source>
        <dbReference type="ARBA" id="ARBA00009525"/>
    </source>
</evidence>
<dbReference type="InterPro" id="IPR018327">
    <property type="entry name" value="BHD_2"/>
</dbReference>
<comment type="subcellular location">
    <subcellularLocation>
        <location evidence="1">Nucleus</location>
    </subcellularLocation>
</comment>
<dbReference type="InterPro" id="IPR018326">
    <property type="entry name" value="Rad4_beta-hairpin_dom1"/>
</dbReference>
<dbReference type="InterPro" id="IPR038765">
    <property type="entry name" value="Papain-like_cys_pep_sf"/>
</dbReference>
<gene>
    <name evidence="10" type="ORF">FCALED_LOCUS9126</name>
</gene>
<feature type="region of interest" description="Disordered" evidence="6">
    <location>
        <begin position="1"/>
        <end position="53"/>
    </location>
</feature>
<dbReference type="EMBL" id="CAJVPQ010002907">
    <property type="protein sequence ID" value="CAG8612136.1"/>
    <property type="molecule type" value="Genomic_DNA"/>
</dbReference>
<name>A0A9N9CRY4_9GLOM</name>
<keyword evidence="11" id="KW-1185">Reference proteome</keyword>
<dbReference type="GO" id="GO:0003697">
    <property type="term" value="F:single-stranded DNA binding"/>
    <property type="evidence" value="ECO:0007669"/>
    <property type="project" value="TreeGrafter"/>
</dbReference>
<dbReference type="GO" id="GO:0003684">
    <property type="term" value="F:damaged DNA binding"/>
    <property type="evidence" value="ECO:0007669"/>
    <property type="project" value="InterPro"/>
</dbReference>
<dbReference type="SMART" id="SM01030">
    <property type="entry name" value="BHD_1"/>
    <property type="match status" value="1"/>
</dbReference>
<dbReference type="Gene3D" id="3.90.260.10">
    <property type="entry name" value="Transglutaminase-like"/>
    <property type="match status" value="1"/>
</dbReference>
<feature type="compositionally biased region" description="Polar residues" evidence="6">
    <location>
        <begin position="42"/>
        <end position="53"/>
    </location>
</feature>
<dbReference type="Gene3D" id="2.20.20.110">
    <property type="entry name" value="Rad4, beta-hairpin domain BHD1"/>
    <property type="match status" value="1"/>
</dbReference>
<dbReference type="Gene3D" id="3.30.70.2460">
    <property type="entry name" value="Rad4, beta-hairpin domain BHD3"/>
    <property type="match status" value="1"/>
</dbReference>
<dbReference type="Proteomes" id="UP000789570">
    <property type="component" value="Unassembled WGS sequence"/>
</dbReference>
<dbReference type="InterPro" id="IPR004583">
    <property type="entry name" value="DNA_repair_Rad4"/>
</dbReference>
<dbReference type="InterPro" id="IPR018325">
    <property type="entry name" value="Rad4/PNGase_transGLS-fold"/>
</dbReference>
<dbReference type="InterPro" id="IPR036985">
    <property type="entry name" value="Transglutaminase-like_sf"/>
</dbReference>
<feature type="compositionally biased region" description="Basic and acidic residues" evidence="6">
    <location>
        <begin position="769"/>
        <end position="785"/>
    </location>
</feature>
<dbReference type="SUPFAM" id="SSF54001">
    <property type="entry name" value="Cysteine proteinases"/>
    <property type="match status" value="1"/>
</dbReference>
<feature type="region of interest" description="Disordered" evidence="6">
    <location>
        <begin position="766"/>
        <end position="801"/>
    </location>
</feature>
<evidence type="ECO:0000256" key="4">
    <source>
        <dbReference type="ARBA" id="ARBA00023204"/>
    </source>
</evidence>
<sequence>MGPRRSARIAALTDNNKQNESVEQSTVIPKRKVRSKKGVENVNMTSSTSIPTENISRSSKTIACEEVTEAIDVLITPAEPSINKGKSKESTLPLIDSSINKGKSKEIFQHSDGSKSFLEPIDSSWLQKRKFGQSHDNDNDSCNNGTIEHSLQSNNVNEEDDSDDWEEVDLSEYQDLSDNPSESRPFPNKTIQLTFKMPKIQYKYCAMAFSLIEYELQALFDKALVKIDVKHANLLTIALQDLCKWWKNYFTITKPGIRNREYHEFGEDGVENIIEKDEFSDCLPSIDAFRRSLRVGEGSRDTSTQLFVAALRSLGIPARLVCSLQAVSFRFARKNKTAASRNRKEGNGSNNENLMNNNINEEVQRTLGLGKYKLNANRKDSKDVRVGHSKKQRSVSKKGRKQDDLQKSDVPPIFWCEVYFAAYKKWICVDPVRALVNSPQAMEPASNVTDNIMAYVVAYEKDVTRRYATQWGARTRKLRVPVTKDGYDWWHETLVYFARPYESKQDDEEDAHLHKLEVSERIPTSIGPFNNHPLYALERHLKKYEIIHPKQPIIGHIRDEPIYPRRNVKQLHTAETWLREGRQVKIGEQPVKHVKSRIYTVSKRRAANMASLYDEDPPESGLYGEWQTEEYIPEPIINGKIPKNSYGNVNMFKECMCPIGGVHIPINGIGKVAKDLGIDYGDAVVGFDFQARRCIPVVHGIVVAKENEIMLLEAWHEHASVVEAKNNAKREKAVLARWRKFIIGIKIRMRLQNDYVKHDWSDMEEEESEFHHGESEGESELYHGDTDEEDNNNSIGVDDKGETNESIVDKVVINNNDFSDYMDIESEFICEDKVEVNTGDDFMNEENDGEGGFIHEENDTDEVFMLE</sequence>
<dbReference type="Gene3D" id="3.30.60.290">
    <property type="entry name" value="Rad4, beta-hairpin domain BHD2"/>
    <property type="match status" value="1"/>
</dbReference>
<dbReference type="PANTHER" id="PTHR12135">
    <property type="entry name" value="DNA REPAIR PROTEIN XP-C / RAD4"/>
    <property type="match status" value="1"/>
</dbReference>
<evidence type="ECO:0000256" key="3">
    <source>
        <dbReference type="ARBA" id="ARBA00022763"/>
    </source>
</evidence>
<feature type="region of interest" description="Disordered" evidence="6">
    <location>
        <begin position="132"/>
        <end position="164"/>
    </location>
</feature>
<dbReference type="InterPro" id="IPR042488">
    <property type="entry name" value="Rad4_BHD3_sf"/>
</dbReference>
<evidence type="ECO:0000256" key="6">
    <source>
        <dbReference type="SAM" id="MobiDB-lite"/>
    </source>
</evidence>
<feature type="region of interest" description="Disordered" evidence="6">
    <location>
        <begin position="380"/>
        <end position="406"/>
    </location>
</feature>
<evidence type="ECO:0000256" key="5">
    <source>
        <dbReference type="ARBA" id="ARBA00023242"/>
    </source>
</evidence>
<feature type="domain" description="Rad4 beta-hairpin" evidence="9">
    <location>
        <begin position="641"/>
        <end position="715"/>
    </location>
</feature>